<dbReference type="Proteomes" id="UP000692954">
    <property type="component" value="Unassembled WGS sequence"/>
</dbReference>
<comment type="caution">
    <text evidence="1">The sequence shown here is derived from an EMBL/GenBank/DDBJ whole genome shotgun (WGS) entry which is preliminary data.</text>
</comment>
<organism evidence="1 2">
    <name type="scientific">Paramecium sonneborni</name>
    <dbReference type="NCBI Taxonomy" id="65129"/>
    <lineage>
        <taxon>Eukaryota</taxon>
        <taxon>Sar</taxon>
        <taxon>Alveolata</taxon>
        <taxon>Ciliophora</taxon>
        <taxon>Intramacronucleata</taxon>
        <taxon>Oligohymenophorea</taxon>
        <taxon>Peniculida</taxon>
        <taxon>Parameciidae</taxon>
        <taxon>Paramecium</taxon>
    </lineage>
</organism>
<proteinExistence type="predicted"/>
<accession>A0A8S1R965</accession>
<dbReference type="AlphaFoldDB" id="A0A8S1R965"/>
<gene>
    <name evidence="1" type="ORF">PSON_ATCC_30995.1.T1470047</name>
</gene>
<reference evidence="1" key="1">
    <citation type="submission" date="2021-01" db="EMBL/GenBank/DDBJ databases">
        <authorList>
            <consortium name="Genoscope - CEA"/>
            <person name="William W."/>
        </authorList>
    </citation>
    <scope>NUCLEOTIDE SEQUENCE</scope>
</reference>
<evidence type="ECO:0000313" key="2">
    <source>
        <dbReference type="Proteomes" id="UP000692954"/>
    </source>
</evidence>
<name>A0A8S1R965_9CILI</name>
<protein>
    <submittedName>
        <fullName evidence="1">Uncharacterized protein</fullName>
    </submittedName>
</protein>
<evidence type="ECO:0000313" key="1">
    <source>
        <dbReference type="EMBL" id="CAD8123772.1"/>
    </source>
</evidence>
<dbReference type="EMBL" id="CAJJDN010000147">
    <property type="protein sequence ID" value="CAD8123772.1"/>
    <property type="molecule type" value="Genomic_DNA"/>
</dbReference>
<keyword evidence="2" id="KW-1185">Reference proteome</keyword>
<sequence length="96" mass="11625">MNNLGILNNRFHQKAIQNRMKTQSNQFYMINTQIKKQKNEYYQKWLRQREKDFNSSTDTCLDIITPNLPKPKIPNTFQVKFINDILNNNNKNSFHY</sequence>